<keyword evidence="5 7" id="KW-1133">Transmembrane helix</keyword>
<feature type="transmembrane region" description="Helical" evidence="7">
    <location>
        <begin position="262"/>
        <end position="284"/>
    </location>
</feature>
<comment type="caution">
    <text evidence="9">The sequence shown here is derived from an EMBL/GenBank/DDBJ whole genome shotgun (WGS) entry which is preliminary data.</text>
</comment>
<sequence length="361" mass="39565">MIGLDGMCITGGQLVSYGVGAGFAHVQIGLRYMVGGGAIPAIILAYLLPFCPESPRQLIYHGTSEEAERVIQKPFPNGTEEQVQMKVRHITIHVEEAKNMNAGKSQWWVLKQLYVIPVNLRALVSACGLMAISQLSGFNSLVYYSPLILSLLGFDNPVAVGTIIAGTNFIFTLANLLLVDRVGRRRILFCTVQFMGLFLIVAAVAFKWIPINHGLSLGEGATMGPPAIIVLLSMVFFVGFYSSGIGNTAWLSSEFFAMEVRAIGTMMLTMSCWGSKIVVASTFLTQIEHTTPSSAFGFYAAICVLGWVSIYICYPEVKNITLEDIREVFSHGFGVKRARQLQRQMKANRKMGLVSTEDVKV</sequence>
<keyword evidence="3" id="KW-0813">Transport</keyword>
<evidence type="ECO:0000256" key="5">
    <source>
        <dbReference type="ARBA" id="ARBA00022989"/>
    </source>
</evidence>
<feature type="transmembrane region" description="Helical" evidence="7">
    <location>
        <begin position="226"/>
        <end position="250"/>
    </location>
</feature>
<dbReference type="InterPro" id="IPR050814">
    <property type="entry name" value="Myo-inositol_Transporter"/>
</dbReference>
<comment type="similarity">
    <text evidence="2">Belongs to the major facilitator superfamily. Sugar transporter (TC 2.A.1.1) family.</text>
</comment>
<feature type="transmembrane region" description="Helical" evidence="7">
    <location>
        <begin position="113"/>
        <end position="138"/>
    </location>
</feature>
<reference evidence="9" key="1">
    <citation type="submission" date="2023-02" db="EMBL/GenBank/DDBJ databases">
        <title>Colletotrichum kahawae CIFC_Que2 genome sequencing and assembly.</title>
        <authorList>
            <person name="Baroncelli R."/>
        </authorList>
    </citation>
    <scope>NUCLEOTIDE SEQUENCE</scope>
    <source>
        <strain evidence="9">CIFC_Que2</strain>
    </source>
</reference>
<organism evidence="9 10">
    <name type="scientific">Colletotrichum kahawae</name>
    <name type="common">Coffee berry disease fungus</name>
    <dbReference type="NCBI Taxonomy" id="34407"/>
    <lineage>
        <taxon>Eukaryota</taxon>
        <taxon>Fungi</taxon>
        <taxon>Dikarya</taxon>
        <taxon>Ascomycota</taxon>
        <taxon>Pezizomycotina</taxon>
        <taxon>Sordariomycetes</taxon>
        <taxon>Hypocreomycetidae</taxon>
        <taxon>Glomerellales</taxon>
        <taxon>Glomerellaceae</taxon>
        <taxon>Colletotrichum</taxon>
        <taxon>Colletotrichum gloeosporioides species complex</taxon>
    </lineage>
</organism>
<dbReference type="InterPro" id="IPR003663">
    <property type="entry name" value="Sugar/inositol_transpt"/>
</dbReference>
<feature type="transmembrane region" description="Helical" evidence="7">
    <location>
        <begin position="32"/>
        <end position="51"/>
    </location>
</feature>
<dbReference type="PRINTS" id="PR00171">
    <property type="entry name" value="SUGRTRNSPORT"/>
</dbReference>
<evidence type="ECO:0000256" key="3">
    <source>
        <dbReference type="ARBA" id="ARBA00022448"/>
    </source>
</evidence>
<feature type="transmembrane region" description="Helical" evidence="7">
    <location>
        <begin position="296"/>
        <end position="314"/>
    </location>
</feature>
<dbReference type="Proteomes" id="UP001281614">
    <property type="component" value="Unassembled WGS sequence"/>
</dbReference>
<evidence type="ECO:0000313" key="9">
    <source>
        <dbReference type="EMBL" id="KAK2757396.1"/>
    </source>
</evidence>
<evidence type="ECO:0000313" key="10">
    <source>
        <dbReference type="Proteomes" id="UP001281614"/>
    </source>
</evidence>
<evidence type="ECO:0000256" key="2">
    <source>
        <dbReference type="ARBA" id="ARBA00010992"/>
    </source>
</evidence>
<feature type="transmembrane region" description="Helical" evidence="7">
    <location>
        <begin position="158"/>
        <end position="179"/>
    </location>
</feature>
<dbReference type="GO" id="GO:1904679">
    <property type="term" value="P:myo-inositol import across plasma membrane"/>
    <property type="evidence" value="ECO:0007669"/>
    <property type="project" value="TreeGrafter"/>
</dbReference>
<accession>A0AAE0D4K8</accession>
<evidence type="ECO:0000256" key="1">
    <source>
        <dbReference type="ARBA" id="ARBA00004141"/>
    </source>
</evidence>
<evidence type="ECO:0000256" key="7">
    <source>
        <dbReference type="SAM" id="Phobius"/>
    </source>
</evidence>
<gene>
    <name evidence="9" type="ORF">CKAH01_05653</name>
</gene>
<evidence type="ECO:0000256" key="6">
    <source>
        <dbReference type="ARBA" id="ARBA00023136"/>
    </source>
</evidence>
<evidence type="ECO:0000259" key="8">
    <source>
        <dbReference type="PROSITE" id="PS50850"/>
    </source>
</evidence>
<protein>
    <submittedName>
        <fullName evidence="9">Myo-inositol transporter</fullName>
    </submittedName>
</protein>
<dbReference type="SUPFAM" id="SSF103473">
    <property type="entry name" value="MFS general substrate transporter"/>
    <property type="match status" value="1"/>
</dbReference>
<dbReference type="Gene3D" id="1.20.1250.20">
    <property type="entry name" value="MFS general substrate transporter like domains"/>
    <property type="match status" value="1"/>
</dbReference>
<dbReference type="PROSITE" id="PS50850">
    <property type="entry name" value="MFS"/>
    <property type="match status" value="1"/>
</dbReference>
<keyword evidence="10" id="KW-1185">Reference proteome</keyword>
<feature type="transmembrane region" description="Helical" evidence="7">
    <location>
        <begin position="186"/>
        <end position="206"/>
    </location>
</feature>
<proteinExistence type="inferred from homology"/>
<dbReference type="PANTHER" id="PTHR48020:SF22">
    <property type="entry name" value="MAJOR FACILITATOR SUPERFAMILY (MFS) PROFILE DOMAIN-CONTAINING PROTEIN-RELATED"/>
    <property type="match status" value="1"/>
</dbReference>
<dbReference type="InterPro" id="IPR005828">
    <property type="entry name" value="MFS_sugar_transport-like"/>
</dbReference>
<evidence type="ECO:0000256" key="4">
    <source>
        <dbReference type="ARBA" id="ARBA00022692"/>
    </source>
</evidence>
<dbReference type="InterPro" id="IPR036259">
    <property type="entry name" value="MFS_trans_sf"/>
</dbReference>
<keyword evidence="4 7" id="KW-0812">Transmembrane</keyword>
<dbReference type="GO" id="GO:0016020">
    <property type="term" value="C:membrane"/>
    <property type="evidence" value="ECO:0007669"/>
    <property type="project" value="UniProtKB-SubCell"/>
</dbReference>
<dbReference type="GO" id="GO:0005366">
    <property type="term" value="F:myo-inositol:proton symporter activity"/>
    <property type="evidence" value="ECO:0007669"/>
    <property type="project" value="TreeGrafter"/>
</dbReference>
<dbReference type="Pfam" id="PF00083">
    <property type="entry name" value="Sugar_tr"/>
    <property type="match status" value="1"/>
</dbReference>
<keyword evidence="6 7" id="KW-0472">Membrane</keyword>
<dbReference type="PANTHER" id="PTHR48020">
    <property type="entry name" value="PROTON MYO-INOSITOL COTRANSPORTER"/>
    <property type="match status" value="1"/>
</dbReference>
<comment type="subcellular location">
    <subcellularLocation>
        <location evidence="1">Membrane</location>
        <topology evidence="1">Multi-pass membrane protein</topology>
    </subcellularLocation>
</comment>
<feature type="domain" description="Major facilitator superfamily (MFS) profile" evidence="8">
    <location>
        <begin position="1"/>
        <end position="318"/>
    </location>
</feature>
<dbReference type="InterPro" id="IPR020846">
    <property type="entry name" value="MFS_dom"/>
</dbReference>
<name>A0AAE0D4K8_COLKA</name>
<dbReference type="EMBL" id="VYYT01000200">
    <property type="protein sequence ID" value="KAK2757396.1"/>
    <property type="molecule type" value="Genomic_DNA"/>
</dbReference>
<dbReference type="AlphaFoldDB" id="A0AAE0D4K8"/>